<dbReference type="AlphaFoldDB" id="A0A0F5H0M9"/>
<dbReference type="NCBIfam" id="TIGR00544">
    <property type="entry name" value="lgt"/>
    <property type="match status" value="1"/>
</dbReference>
<feature type="transmembrane region" description="Helical" evidence="7">
    <location>
        <begin position="56"/>
        <end position="77"/>
    </location>
</feature>
<protein>
    <recommendedName>
        <fullName evidence="7">Phosphatidylglycerol--prolipoprotein diacylglyceryl transferase</fullName>
        <ecNumber evidence="7">2.5.1.145</ecNumber>
    </recommendedName>
</protein>
<accession>A0A0F5H0M9</accession>
<comment type="function">
    <text evidence="7">Catalyzes the transfer of the diacylglyceryl group from phosphatidylglycerol to the sulfhydryl group of the N-terminal cysteine of a prolipoprotein, the first step in the formation of mature lipoproteins.</text>
</comment>
<name>A0A0F5H0M9_9BACT</name>
<comment type="similarity">
    <text evidence="1 7">Belongs to the Lgt family.</text>
</comment>
<dbReference type="PANTHER" id="PTHR30589">
    <property type="entry name" value="PROLIPOPROTEIN DIACYLGLYCERYL TRANSFERASE"/>
    <property type="match status" value="1"/>
</dbReference>
<feature type="transmembrane region" description="Helical" evidence="7">
    <location>
        <begin position="199"/>
        <end position="221"/>
    </location>
</feature>
<dbReference type="EMBL" id="JZXN01000017">
    <property type="protein sequence ID" value="KKB26758.1"/>
    <property type="molecule type" value="Genomic_DNA"/>
</dbReference>
<evidence type="ECO:0000256" key="7">
    <source>
        <dbReference type="HAMAP-Rule" id="MF_01147"/>
    </source>
</evidence>
<keyword evidence="2 7" id="KW-1003">Cell membrane</keyword>
<dbReference type="PANTHER" id="PTHR30589:SF0">
    <property type="entry name" value="PHOSPHATIDYLGLYCEROL--PROLIPOPROTEIN DIACYLGLYCERYL TRANSFERASE"/>
    <property type="match status" value="1"/>
</dbReference>
<dbReference type="InterPro" id="IPR001640">
    <property type="entry name" value="Lgt"/>
</dbReference>
<keyword evidence="5 7" id="KW-1133">Transmembrane helix</keyword>
<keyword evidence="4 7" id="KW-0812">Transmembrane</keyword>
<keyword evidence="9" id="KW-1185">Reference proteome</keyword>
<organism evidence="8 9">
    <name type="scientific">Mycoplasmopsis meleagridis ATCC 25294</name>
    <dbReference type="NCBI Taxonomy" id="1264554"/>
    <lineage>
        <taxon>Bacteria</taxon>
        <taxon>Bacillati</taxon>
        <taxon>Mycoplasmatota</taxon>
        <taxon>Mycoplasmoidales</taxon>
        <taxon>Metamycoplasmataceae</taxon>
        <taxon>Mycoplasmopsis</taxon>
    </lineage>
</organism>
<feature type="transmembrane region" description="Helical" evidence="7">
    <location>
        <begin position="256"/>
        <end position="275"/>
    </location>
</feature>
<dbReference type="GO" id="GO:0008961">
    <property type="term" value="F:phosphatidylglycerol-prolipoprotein diacylglyceryl transferase activity"/>
    <property type="evidence" value="ECO:0007669"/>
    <property type="project" value="UniProtKB-UniRule"/>
</dbReference>
<dbReference type="Pfam" id="PF01790">
    <property type="entry name" value="LGT"/>
    <property type="match status" value="1"/>
</dbReference>
<evidence type="ECO:0000256" key="6">
    <source>
        <dbReference type="ARBA" id="ARBA00023136"/>
    </source>
</evidence>
<evidence type="ECO:0000256" key="2">
    <source>
        <dbReference type="ARBA" id="ARBA00022475"/>
    </source>
</evidence>
<dbReference type="OrthoDB" id="871140at2"/>
<proteinExistence type="inferred from homology"/>
<dbReference type="GO" id="GO:0042158">
    <property type="term" value="P:lipoprotein biosynthetic process"/>
    <property type="evidence" value="ECO:0007669"/>
    <property type="project" value="UniProtKB-UniRule"/>
</dbReference>
<dbReference type="STRING" id="29561.MM26B8_04340"/>
<gene>
    <name evidence="7 8" type="primary">lgt</name>
    <name evidence="8" type="ORF">MMELEA_01410</name>
</gene>
<reference evidence="8 9" key="1">
    <citation type="submission" date="2015-03" db="EMBL/GenBank/DDBJ databases">
        <title>Genome sequence of Mycoplasma meleagridis strain ATCC 25294.</title>
        <authorList>
            <person name="Yacoub E."/>
            <person name="Blanchard A."/>
            <person name="Sirand-Pugnet P."/>
            <person name="Mardassi B.B.A."/>
        </authorList>
    </citation>
    <scope>NUCLEOTIDE SEQUENCE [LARGE SCALE GENOMIC DNA]</scope>
    <source>
        <strain evidence="8 9">ATCC 25294</strain>
    </source>
</reference>
<evidence type="ECO:0000256" key="1">
    <source>
        <dbReference type="ARBA" id="ARBA00007150"/>
    </source>
</evidence>
<dbReference type="PROSITE" id="PS01311">
    <property type="entry name" value="LGT"/>
    <property type="match status" value="1"/>
</dbReference>
<evidence type="ECO:0000256" key="3">
    <source>
        <dbReference type="ARBA" id="ARBA00022679"/>
    </source>
</evidence>
<keyword evidence="6 7" id="KW-0472">Membrane</keyword>
<dbReference type="HAMAP" id="MF_01147">
    <property type="entry name" value="Lgt"/>
    <property type="match status" value="1"/>
</dbReference>
<sequence>MNNIWFPDAAYQEGSGGILFNIGNFSLRTYSLTLFFGIIASILTITIFWKRQKYPFEHLMILILITIPSALIGARLWDLVEEAIYKRDTFDFSRWYAIWEGGLSIQGGVVLAFLFDFMYVYSKRDVLDIRKVSSIIIPTVLIGQVIGRWGNYANHELYGKIDWDGSSVLIFGKSFASNMFISDSLSNSYNQIGLYRYPLFLYESLANLVGYILIVWVIGWFGLVKPGINAGIYFIWYGLVRLAMEPLRQNAYDIYIVAAVLFILAGAIAVIYFQWFSRVHYIKYKVRGKKLYRFEYKYAHPEKYVEWINKTRIFRTKRTKEPLVVANLIG</sequence>
<feature type="transmembrane region" description="Helical" evidence="7">
    <location>
        <begin position="29"/>
        <end position="49"/>
    </location>
</feature>
<comment type="catalytic activity">
    <reaction evidence="7">
        <text>L-cysteinyl-[prolipoprotein] + a 1,2-diacyl-sn-glycero-3-phospho-(1'-sn-glycerol) = an S-1,2-diacyl-sn-glyceryl-L-cysteinyl-[prolipoprotein] + sn-glycerol 1-phosphate + H(+)</text>
        <dbReference type="Rhea" id="RHEA:56712"/>
        <dbReference type="Rhea" id="RHEA-COMP:14679"/>
        <dbReference type="Rhea" id="RHEA-COMP:14680"/>
        <dbReference type="ChEBI" id="CHEBI:15378"/>
        <dbReference type="ChEBI" id="CHEBI:29950"/>
        <dbReference type="ChEBI" id="CHEBI:57685"/>
        <dbReference type="ChEBI" id="CHEBI:64716"/>
        <dbReference type="ChEBI" id="CHEBI:140658"/>
        <dbReference type="EC" id="2.5.1.145"/>
    </reaction>
</comment>
<comment type="caution">
    <text evidence="8">The sequence shown here is derived from an EMBL/GenBank/DDBJ whole genome shotgun (WGS) entry which is preliminary data.</text>
</comment>
<dbReference type="Proteomes" id="UP000033750">
    <property type="component" value="Unassembled WGS sequence"/>
</dbReference>
<evidence type="ECO:0000313" key="8">
    <source>
        <dbReference type="EMBL" id="KKB26758.1"/>
    </source>
</evidence>
<evidence type="ECO:0000256" key="5">
    <source>
        <dbReference type="ARBA" id="ARBA00022989"/>
    </source>
</evidence>
<keyword evidence="8" id="KW-0449">Lipoprotein</keyword>
<keyword evidence="3 7" id="KW-0808">Transferase</keyword>
<dbReference type="EC" id="2.5.1.145" evidence="7"/>
<evidence type="ECO:0000256" key="4">
    <source>
        <dbReference type="ARBA" id="ARBA00022692"/>
    </source>
</evidence>
<feature type="transmembrane region" description="Helical" evidence="7">
    <location>
        <begin position="97"/>
        <end position="121"/>
    </location>
</feature>
<dbReference type="PATRIC" id="fig|1264554.4.peg.173"/>
<dbReference type="GO" id="GO:0005886">
    <property type="term" value="C:plasma membrane"/>
    <property type="evidence" value="ECO:0007669"/>
    <property type="project" value="UniProtKB-SubCell"/>
</dbReference>
<dbReference type="RefSeq" id="WP_046097093.1">
    <property type="nucleotide sequence ID" value="NZ_JZXN01000017.1"/>
</dbReference>
<comment type="pathway">
    <text evidence="7">Protein modification; lipoprotein biosynthesis (diacylglyceryl transfer).</text>
</comment>
<comment type="subcellular location">
    <subcellularLocation>
        <location evidence="7">Cell membrane</location>
        <topology evidence="7">Multi-pass membrane protein</topology>
    </subcellularLocation>
</comment>
<dbReference type="UniPathway" id="UPA00664"/>
<evidence type="ECO:0000313" key="9">
    <source>
        <dbReference type="Proteomes" id="UP000033750"/>
    </source>
</evidence>
<feature type="binding site" evidence="7">
    <location>
        <position position="148"/>
    </location>
    <ligand>
        <name>a 1,2-diacyl-sn-glycero-3-phospho-(1'-sn-glycerol)</name>
        <dbReference type="ChEBI" id="CHEBI:64716"/>
    </ligand>
</feature>